<organism evidence="4 5">
    <name type="scientific">Entamoeba invadens IP1</name>
    <dbReference type="NCBI Taxonomy" id="370355"/>
    <lineage>
        <taxon>Eukaryota</taxon>
        <taxon>Amoebozoa</taxon>
        <taxon>Evosea</taxon>
        <taxon>Archamoebae</taxon>
        <taxon>Mastigamoebida</taxon>
        <taxon>Entamoebidae</taxon>
        <taxon>Entamoeba</taxon>
    </lineage>
</organism>
<dbReference type="InterPro" id="IPR008937">
    <property type="entry name" value="Ras-like_GEF"/>
</dbReference>
<dbReference type="InterPro" id="IPR023578">
    <property type="entry name" value="Ras_GEF_dom_sf"/>
</dbReference>
<dbReference type="InterPro" id="IPR001895">
    <property type="entry name" value="RASGEF_cat_dom"/>
</dbReference>
<dbReference type="Pfam" id="PF00617">
    <property type="entry name" value="RasGEF"/>
    <property type="match status" value="1"/>
</dbReference>
<dbReference type="GO" id="GO:0007265">
    <property type="term" value="P:Ras protein signal transduction"/>
    <property type="evidence" value="ECO:0007669"/>
    <property type="project" value="TreeGrafter"/>
</dbReference>
<reference evidence="4 5" key="1">
    <citation type="submission" date="2012-10" db="EMBL/GenBank/DDBJ databases">
        <authorList>
            <person name="Zafar N."/>
            <person name="Inman J."/>
            <person name="Hall N."/>
            <person name="Lorenzi H."/>
            <person name="Caler E."/>
        </authorList>
    </citation>
    <scope>NUCLEOTIDE SEQUENCE [LARGE SCALE GENOMIC DNA]</scope>
    <source>
        <strain evidence="4 5">IP1</strain>
    </source>
</reference>
<dbReference type="OrthoDB" id="20825at2759"/>
<dbReference type="SMART" id="SM00147">
    <property type="entry name" value="RasGEF"/>
    <property type="match status" value="1"/>
</dbReference>
<keyword evidence="1 2" id="KW-0344">Guanine-nucleotide releasing factor</keyword>
<accession>A0A0A1TY95</accession>
<dbReference type="RefSeq" id="XP_004185838.1">
    <property type="nucleotide sequence ID" value="XM_004185790.1"/>
</dbReference>
<dbReference type="GO" id="GO:0005085">
    <property type="term" value="F:guanyl-nucleotide exchange factor activity"/>
    <property type="evidence" value="ECO:0007669"/>
    <property type="project" value="UniProtKB-KW"/>
</dbReference>
<dbReference type="GO" id="GO:0005886">
    <property type="term" value="C:plasma membrane"/>
    <property type="evidence" value="ECO:0007669"/>
    <property type="project" value="TreeGrafter"/>
</dbReference>
<evidence type="ECO:0000259" key="3">
    <source>
        <dbReference type="PROSITE" id="PS50009"/>
    </source>
</evidence>
<dbReference type="EMBL" id="KB206969">
    <property type="protein sequence ID" value="ELP86492.1"/>
    <property type="molecule type" value="Genomic_DNA"/>
</dbReference>
<dbReference type="Proteomes" id="UP000014680">
    <property type="component" value="Unassembled WGS sequence"/>
</dbReference>
<protein>
    <recommendedName>
        <fullName evidence="3">Ras-GEF domain-containing protein</fullName>
    </recommendedName>
</protein>
<evidence type="ECO:0000256" key="2">
    <source>
        <dbReference type="PROSITE-ProRule" id="PRU00168"/>
    </source>
</evidence>
<dbReference type="SUPFAM" id="SSF48366">
    <property type="entry name" value="Ras GEF"/>
    <property type="match status" value="1"/>
</dbReference>
<name>A0A0A1TY95_ENTIV</name>
<feature type="domain" description="Ras-GEF" evidence="3">
    <location>
        <begin position="202"/>
        <end position="439"/>
    </location>
</feature>
<dbReference type="PROSITE" id="PS50009">
    <property type="entry name" value="RASGEF_CAT"/>
    <property type="match status" value="1"/>
</dbReference>
<sequence>MTLTQLRQTMSDLKISQEAKLDTYNCFLNEYKSDENKQNKTVLVQTDSRKIFLVDGISSVIETLERLPFSRVMWCSLVFYPIDWREDKLFECLSARLLNNPNNEVLLLALQTWVEECGPEFTSKSLDLFKELLSSIESRIDEKTKVVFSKVKETITTTKSNETEPTFQMIFNPAKLTINGRSVTLPQWARTTVFSANILNKDFLDIASQLMICEHTFLSKLQPKDFYLYTFPTSREESNIKVYLKWSALVSNWVAFALINQQNEMIREIAFKNFLQLALKCLEIRNFNSFNSVVTGLLHFANSIMVTSISQRTPDEVKLLDQLVILQAKVLHSDYSLLFDKPSIPCIKYFLGQINKIYSEVDEIDDTTGSIPSEEELSKMFDASKAFLIGDIIYSIRNVTGHLEIKPNEQMKEFFLSTLRTMKLANDELLELAKASEKRDKEKQVGKVNPI</sequence>
<dbReference type="AlphaFoldDB" id="A0A0A1TY95"/>
<dbReference type="PANTHER" id="PTHR23113:SF99">
    <property type="entry name" value="RASGEF DOMAIN-CONTAINING PROTEIN"/>
    <property type="match status" value="1"/>
</dbReference>
<dbReference type="GeneID" id="14885488"/>
<proteinExistence type="predicted"/>
<evidence type="ECO:0000256" key="1">
    <source>
        <dbReference type="ARBA" id="ARBA00022658"/>
    </source>
</evidence>
<dbReference type="Gene3D" id="1.10.840.10">
    <property type="entry name" value="Ras guanine-nucleotide exchange factors catalytic domain"/>
    <property type="match status" value="1"/>
</dbReference>
<dbReference type="VEuPathDB" id="AmoebaDB:EIN_033930"/>
<dbReference type="KEGG" id="eiv:EIN_033930"/>
<dbReference type="OMA" id="LMICEHT"/>
<gene>
    <name evidence="4" type="ORF">EIN_033930</name>
</gene>
<dbReference type="PANTHER" id="PTHR23113">
    <property type="entry name" value="GUANINE NUCLEOTIDE EXCHANGE FACTOR"/>
    <property type="match status" value="1"/>
</dbReference>
<evidence type="ECO:0000313" key="4">
    <source>
        <dbReference type="EMBL" id="ELP86492.1"/>
    </source>
</evidence>
<dbReference type="InterPro" id="IPR036964">
    <property type="entry name" value="RASGEF_cat_dom_sf"/>
</dbReference>
<keyword evidence="5" id="KW-1185">Reference proteome</keyword>
<evidence type="ECO:0000313" key="5">
    <source>
        <dbReference type="Proteomes" id="UP000014680"/>
    </source>
</evidence>